<dbReference type="PANTHER" id="PTHR22916:SF3">
    <property type="entry name" value="UDP-GLCNAC:BETAGAL BETA-1,3-N-ACETYLGLUCOSAMINYLTRANSFERASE-LIKE PROTEIN 1"/>
    <property type="match status" value="1"/>
</dbReference>
<reference evidence="3" key="1">
    <citation type="submission" date="2020-07" db="EMBL/GenBank/DDBJ databases">
        <authorList>
            <person name="Pettersson B.M.F."/>
            <person name="Behra P.R.K."/>
            <person name="Ramesh M."/>
            <person name="Das S."/>
            <person name="Dasgupta S."/>
            <person name="Kirsebom L.A."/>
        </authorList>
    </citation>
    <scope>NUCLEOTIDE SEQUENCE</scope>
    <source>
        <strain evidence="3">CCUG 55640</strain>
    </source>
</reference>
<dbReference type="Proteomes" id="UP001141650">
    <property type="component" value="Unassembled WGS sequence"/>
</dbReference>
<dbReference type="GO" id="GO:0016758">
    <property type="term" value="F:hexosyltransferase activity"/>
    <property type="evidence" value="ECO:0007669"/>
    <property type="project" value="UniProtKB-ARBA"/>
</dbReference>
<comment type="caution">
    <text evidence="3">The sequence shown here is derived from an EMBL/GenBank/DDBJ whole genome shotgun (WGS) entry which is preliminary data.</text>
</comment>
<dbReference type="SUPFAM" id="SSF53448">
    <property type="entry name" value="Nucleotide-diphospho-sugar transferases"/>
    <property type="match status" value="1"/>
</dbReference>
<dbReference type="AlphaFoldDB" id="A0AA41XKX6"/>
<dbReference type="Pfam" id="PF00535">
    <property type="entry name" value="Glycos_transf_2"/>
    <property type="match status" value="1"/>
</dbReference>
<dbReference type="PANTHER" id="PTHR22916">
    <property type="entry name" value="GLYCOSYLTRANSFERASE"/>
    <property type="match status" value="1"/>
</dbReference>
<gene>
    <name evidence="3" type="ORF">H7K38_01280</name>
</gene>
<evidence type="ECO:0000313" key="4">
    <source>
        <dbReference type="Proteomes" id="UP001141650"/>
    </source>
</evidence>
<protein>
    <submittedName>
        <fullName evidence="3">Glycosyltransferase</fullName>
    </submittedName>
</protein>
<dbReference type="InterPro" id="IPR001173">
    <property type="entry name" value="Glyco_trans_2-like"/>
</dbReference>
<dbReference type="Gene3D" id="3.90.550.10">
    <property type="entry name" value="Spore Coat Polysaccharide Biosynthesis Protein SpsA, Chain A"/>
    <property type="match status" value="1"/>
</dbReference>
<sequence length="440" mass="49948">MLRERALYVRRRPAPGGRNPARTCRSGQVPQEAPTIASGHLRTNDVGRRGRNRRRVLADRLAARCGRRSVRHHTDPYCHAEGKLTVTDNAASNPPKVSVVSTTYNQEAYVRQAFDGVIAQETDFTVEFIVADDASTDSTPAIIREYLERHPDLFRPIFRSENVGYKANLFSAFAAARGDYIAWCEGDDYWIDPMKLSKQAAFLDNHPETAVCFHPVRVSWEGGVADDYEFPPPDWRFDLSLERLLRRNFIQNNSVMYRRLPRYDDVPAASACCDYYLHVLHAVHGGIALLPDTMAVYRRHPEGMFSDAVADPRKFWLTHGLGHAATFDVMIGLFSDDPVREEILGEQVDRILSEIAKVPGPEGRAVLLDLITQHPRCAMVALRHRCAQPPWRRLKDRLSTEVSDWRARLYVNSAQFVRQLTRGNRPTDALGRRHAASPRP</sequence>
<proteinExistence type="predicted"/>
<dbReference type="FunFam" id="3.90.550.10:FF:000166">
    <property type="entry name" value="Probable sugar transferase"/>
    <property type="match status" value="1"/>
</dbReference>
<evidence type="ECO:0000259" key="2">
    <source>
        <dbReference type="Pfam" id="PF00535"/>
    </source>
</evidence>
<evidence type="ECO:0000313" key="3">
    <source>
        <dbReference type="EMBL" id="MCV7377287.1"/>
    </source>
</evidence>
<feature type="region of interest" description="Disordered" evidence="1">
    <location>
        <begin position="11"/>
        <end position="47"/>
    </location>
</feature>
<organism evidence="3 4">
    <name type="scientific">Mycobacterium alsense</name>
    <dbReference type="NCBI Taxonomy" id="324058"/>
    <lineage>
        <taxon>Bacteria</taxon>
        <taxon>Bacillati</taxon>
        <taxon>Actinomycetota</taxon>
        <taxon>Actinomycetes</taxon>
        <taxon>Mycobacteriales</taxon>
        <taxon>Mycobacteriaceae</taxon>
        <taxon>Mycobacterium</taxon>
    </lineage>
</organism>
<dbReference type="InterPro" id="IPR029044">
    <property type="entry name" value="Nucleotide-diphossugar_trans"/>
</dbReference>
<evidence type="ECO:0000256" key="1">
    <source>
        <dbReference type="SAM" id="MobiDB-lite"/>
    </source>
</evidence>
<name>A0AA41XKX6_9MYCO</name>
<reference evidence="3" key="2">
    <citation type="journal article" date="2022" name="BMC Genomics">
        <title>Comparative genome analysis of mycobacteria focusing on tRNA and non-coding RNA.</title>
        <authorList>
            <person name="Behra P.R.K."/>
            <person name="Pettersson B.M.F."/>
            <person name="Ramesh M."/>
            <person name="Das S."/>
            <person name="Dasgupta S."/>
            <person name="Kirsebom L.A."/>
        </authorList>
    </citation>
    <scope>NUCLEOTIDE SEQUENCE</scope>
    <source>
        <strain evidence="3">CCUG 55640</strain>
    </source>
</reference>
<accession>A0AA41XKX6</accession>
<dbReference type="EMBL" id="JACKVH010000004">
    <property type="protein sequence ID" value="MCV7377287.1"/>
    <property type="molecule type" value="Genomic_DNA"/>
</dbReference>
<feature type="domain" description="Glycosyltransferase 2-like" evidence="2">
    <location>
        <begin position="98"/>
        <end position="239"/>
    </location>
</feature>